<dbReference type="EMBL" id="JASPKZ010003435">
    <property type="protein sequence ID" value="KAJ9593480.1"/>
    <property type="molecule type" value="Genomic_DNA"/>
</dbReference>
<dbReference type="SMART" id="SM00034">
    <property type="entry name" value="CLECT"/>
    <property type="match status" value="1"/>
</dbReference>
<protein>
    <recommendedName>
        <fullName evidence="1">C-type lectin domain-containing protein</fullName>
    </recommendedName>
</protein>
<dbReference type="InterPro" id="IPR016187">
    <property type="entry name" value="CTDL_fold"/>
</dbReference>
<reference evidence="2" key="1">
    <citation type="journal article" date="2023" name="IScience">
        <title>Live-bearing cockroach genome reveals convergent evolutionary mechanisms linked to viviparity in insects and beyond.</title>
        <authorList>
            <person name="Fouks B."/>
            <person name="Harrison M.C."/>
            <person name="Mikhailova A.A."/>
            <person name="Marchal E."/>
            <person name="English S."/>
            <person name="Carruthers M."/>
            <person name="Jennings E.C."/>
            <person name="Chiamaka E.L."/>
            <person name="Frigard R.A."/>
            <person name="Pippel M."/>
            <person name="Attardo G.M."/>
            <person name="Benoit J.B."/>
            <person name="Bornberg-Bauer E."/>
            <person name="Tobe S.S."/>
        </authorList>
    </citation>
    <scope>NUCLEOTIDE SEQUENCE</scope>
    <source>
        <strain evidence="2">Stay&amp;Tobe</strain>
    </source>
</reference>
<dbReference type="Proteomes" id="UP001233999">
    <property type="component" value="Unassembled WGS sequence"/>
</dbReference>
<name>A0AAD8A6K2_DIPPU</name>
<dbReference type="Gene3D" id="3.10.100.10">
    <property type="entry name" value="Mannose-Binding Protein A, subunit A"/>
    <property type="match status" value="1"/>
</dbReference>
<sequence length="208" mass="23529">MILKPAWFQIQSLQQSQNFQNVDERFICIEQSDDPVLISIAVAPSGECSQDFQSFLGYQGYNGFQGYQKTADRSQVRKQVPLGYVHLPGSGYYKYHSEYKKFNDARKICTSEGGHLAIFNSEAEAKFVASIPDTAYDYALIGTHDIYEEGQWVTVLDQELHATGYNKWHQGEPNGGMMENCGVVFPDGKLGDFNCHFGSRSFFCEIKE</sequence>
<evidence type="ECO:0000313" key="2">
    <source>
        <dbReference type="EMBL" id="KAJ9593480.1"/>
    </source>
</evidence>
<reference evidence="2" key="2">
    <citation type="submission" date="2023-05" db="EMBL/GenBank/DDBJ databases">
        <authorList>
            <person name="Fouks B."/>
        </authorList>
    </citation>
    <scope>NUCLEOTIDE SEQUENCE</scope>
    <source>
        <strain evidence="2">Stay&amp;Tobe</strain>
        <tissue evidence="2">Testes</tissue>
    </source>
</reference>
<dbReference type="CDD" id="cd00037">
    <property type="entry name" value="CLECT"/>
    <property type="match status" value="1"/>
</dbReference>
<dbReference type="PROSITE" id="PS50041">
    <property type="entry name" value="C_TYPE_LECTIN_2"/>
    <property type="match status" value="1"/>
</dbReference>
<dbReference type="InterPro" id="IPR016186">
    <property type="entry name" value="C-type_lectin-like/link_sf"/>
</dbReference>
<proteinExistence type="predicted"/>
<dbReference type="SUPFAM" id="SSF56436">
    <property type="entry name" value="C-type lectin-like"/>
    <property type="match status" value="1"/>
</dbReference>
<dbReference type="InterPro" id="IPR001304">
    <property type="entry name" value="C-type_lectin-like"/>
</dbReference>
<comment type="caution">
    <text evidence="2">The sequence shown here is derived from an EMBL/GenBank/DDBJ whole genome shotgun (WGS) entry which is preliminary data.</text>
</comment>
<dbReference type="Pfam" id="PF00059">
    <property type="entry name" value="Lectin_C"/>
    <property type="match status" value="1"/>
</dbReference>
<accession>A0AAD8A6K2</accession>
<organism evidence="2 3">
    <name type="scientific">Diploptera punctata</name>
    <name type="common">Pacific beetle cockroach</name>
    <dbReference type="NCBI Taxonomy" id="6984"/>
    <lineage>
        <taxon>Eukaryota</taxon>
        <taxon>Metazoa</taxon>
        <taxon>Ecdysozoa</taxon>
        <taxon>Arthropoda</taxon>
        <taxon>Hexapoda</taxon>
        <taxon>Insecta</taxon>
        <taxon>Pterygota</taxon>
        <taxon>Neoptera</taxon>
        <taxon>Polyneoptera</taxon>
        <taxon>Dictyoptera</taxon>
        <taxon>Blattodea</taxon>
        <taxon>Blaberoidea</taxon>
        <taxon>Blaberidae</taxon>
        <taxon>Diplopterinae</taxon>
        <taxon>Diploptera</taxon>
    </lineage>
</organism>
<evidence type="ECO:0000313" key="3">
    <source>
        <dbReference type="Proteomes" id="UP001233999"/>
    </source>
</evidence>
<evidence type="ECO:0000259" key="1">
    <source>
        <dbReference type="PROSITE" id="PS50041"/>
    </source>
</evidence>
<dbReference type="InterPro" id="IPR050111">
    <property type="entry name" value="C-type_lectin/snaclec_domain"/>
</dbReference>
<feature type="domain" description="C-type lectin" evidence="1">
    <location>
        <begin position="93"/>
        <end position="195"/>
    </location>
</feature>
<dbReference type="PANTHER" id="PTHR22803">
    <property type="entry name" value="MANNOSE, PHOSPHOLIPASE, LECTIN RECEPTOR RELATED"/>
    <property type="match status" value="1"/>
</dbReference>
<keyword evidence="3" id="KW-1185">Reference proteome</keyword>
<dbReference type="AlphaFoldDB" id="A0AAD8A6K2"/>
<gene>
    <name evidence="2" type="ORF">L9F63_014965</name>
</gene>